<dbReference type="EMBL" id="JAVREV010000006">
    <property type="protein sequence ID" value="MDT0443520.1"/>
    <property type="molecule type" value="Genomic_DNA"/>
</dbReference>
<protein>
    <submittedName>
        <fullName evidence="1">Uncharacterized protein</fullName>
    </submittedName>
</protein>
<dbReference type="Gene3D" id="2.170.16.10">
    <property type="entry name" value="Hedgehog/Intein (Hint) domain"/>
    <property type="match status" value="1"/>
</dbReference>
<sequence>MVERCEPPLCLLADPEVQDACELEDWPLMLPLLTLDEHGKPCFCLCAGHTGLYALAFGTPVAGSDGSYRPIESCAEGESVLGADQDLRWSQARVGYSRGSSDAAQERPAVVIRYGERSITAVAEFLFLTSRDGGSRRLTWATELTPEDQLVSPDGEAVAIGGLHSGTYRGRVHRIAATAESPGATGTGPGTRTLLDVNGVVGASFRPHAAMRRFAPARRPDALIVGSPEYVERYGPACLRAPDLPAPAADGTRVRVAPFTVPDIPAGNDGVFIPAEAATTRVPDDSCA</sequence>
<proteinExistence type="predicted"/>
<comment type="caution">
    <text evidence="1">The sequence shown here is derived from an EMBL/GenBank/DDBJ whole genome shotgun (WGS) entry which is preliminary data.</text>
</comment>
<dbReference type="RefSeq" id="WP_311617868.1">
    <property type="nucleotide sequence ID" value="NZ_JAVREV010000006.1"/>
</dbReference>
<accession>A0ABU2S797</accession>
<gene>
    <name evidence="1" type="ORF">RM779_13095</name>
</gene>
<organism evidence="1 2">
    <name type="scientific">Streptomyces johnsoniae</name>
    <dbReference type="NCBI Taxonomy" id="3075532"/>
    <lineage>
        <taxon>Bacteria</taxon>
        <taxon>Bacillati</taxon>
        <taxon>Actinomycetota</taxon>
        <taxon>Actinomycetes</taxon>
        <taxon>Kitasatosporales</taxon>
        <taxon>Streptomycetaceae</taxon>
        <taxon>Streptomyces</taxon>
    </lineage>
</organism>
<keyword evidence="2" id="KW-1185">Reference proteome</keyword>
<evidence type="ECO:0000313" key="2">
    <source>
        <dbReference type="Proteomes" id="UP001183615"/>
    </source>
</evidence>
<reference evidence="2" key="1">
    <citation type="submission" date="2023-07" db="EMBL/GenBank/DDBJ databases">
        <title>30 novel species of actinomycetes from the DSMZ collection.</title>
        <authorList>
            <person name="Nouioui I."/>
        </authorList>
    </citation>
    <scope>NUCLEOTIDE SEQUENCE [LARGE SCALE GENOMIC DNA]</scope>
    <source>
        <strain evidence="2">DSM 41886</strain>
    </source>
</reference>
<dbReference type="Proteomes" id="UP001183615">
    <property type="component" value="Unassembled WGS sequence"/>
</dbReference>
<name>A0ABU2S797_9ACTN</name>
<evidence type="ECO:0000313" key="1">
    <source>
        <dbReference type="EMBL" id="MDT0443520.1"/>
    </source>
</evidence>